<name>A0AAV5SID7_9BILA</name>
<organism evidence="3 4">
    <name type="scientific">Pristionchus entomophagus</name>
    <dbReference type="NCBI Taxonomy" id="358040"/>
    <lineage>
        <taxon>Eukaryota</taxon>
        <taxon>Metazoa</taxon>
        <taxon>Ecdysozoa</taxon>
        <taxon>Nematoda</taxon>
        <taxon>Chromadorea</taxon>
        <taxon>Rhabditida</taxon>
        <taxon>Rhabditina</taxon>
        <taxon>Diplogasteromorpha</taxon>
        <taxon>Diplogasteroidea</taxon>
        <taxon>Neodiplogasteridae</taxon>
        <taxon>Pristionchus</taxon>
    </lineage>
</organism>
<feature type="non-terminal residue" evidence="3">
    <location>
        <position position="1"/>
    </location>
</feature>
<dbReference type="PANTHER" id="PTHR31718">
    <property type="entry name" value="PLAT DOMAIN-CONTAINING PROTEIN"/>
    <property type="match status" value="1"/>
</dbReference>
<dbReference type="Proteomes" id="UP001432027">
    <property type="component" value="Unassembled WGS sequence"/>
</dbReference>
<sequence>AVGYCSRLVGIIGAATWDVIIKTCDVAGAGTDASVYLKIYYTYANSDETFLLDHASRNDFERGSRDHFKIVVNSSDIVSLGLFWWPSLSLNQNWCVDWLTLMNSSEESCIVARFNKWILHYKDPPTYPANFTKTSYAQCVKP</sequence>
<protein>
    <recommendedName>
        <fullName evidence="2">PLAT domain-containing protein</fullName>
    </recommendedName>
</protein>
<comment type="caution">
    <text evidence="1">Lacks conserved residue(s) required for the propagation of feature annotation.</text>
</comment>
<dbReference type="CDD" id="cd00113">
    <property type="entry name" value="PLAT"/>
    <property type="match status" value="1"/>
</dbReference>
<evidence type="ECO:0000259" key="2">
    <source>
        <dbReference type="PROSITE" id="PS50095"/>
    </source>
</evidence>
<evidence type="ECO:0000256" key="1">
    <source>
        <dbReference type="PROSITE-ProRule" id="PRU00152"/>
    </source>
</evidence>
<dbReference type="InterPro" id="IPR036392">
    <property type="entry name" value="PLAT/LH2_dom_sf"/>
</dbReference>
<accession>A0AAV5SID7</accession>
<evidence type="ECO:0000313" key="4">
    <source>
        <dbReference type="Proteomes" id="UP001432027"/>
    </source>
</evidence>
<dbReference type="InterPro" id="IPR001024">
    <property type="entry name" value="PLAT/LH2_dom"/>
</dbReference>
<dbReference type="Pfam" id="PF01477">
    <property type="entry name" value="PLAT"/>
    <property type="match status" value="1"/>
</dbReference>
<feature type="domain" description="PLAT" evidence="2">
    <location>
        <begin position="15"/>
        <end position="132"/>
    </location>
</feature>
<comment type="caution">
    <text evidence="3">The sequence shown here is derived from an EMBL/GenBank/DDBJ whole genome shotgun (WGS) entry which is preliminary data.</text>
</comment>
<dbReference type="EMBL" id="BTSX01000001">
    <property type="protein sequence ID" value="GMS81179.1"/>
    <property type="molecule type" value="Genomic_DNA"/>
</dbReference>
<evidence type="ECO:0000313" key="3">
    <source>
        <dbReference type="EMBL" id="GMS81179.1"/>
    </source>
</evidence>
<reference evidence="3" key="1">
    <citation type="submission" date="2023-10" db="EMBL/GenBank/DDBJ databases">
        <title>Genome assembly of Pristionchus species.</title>
        <authorList>
            <person name="Yoshida K."/>
            <person name="Sommer R.J."/>
        </authorList>
    </citation>
    <scope>NUCLEOTIDE SEQUENCE</scope>
    <source>
        <strain evidence="3">RS0144</strain>
    </source>
</reference>
<keyword evidence="4" id="KW-1185">Reference proteome</keyword>
<dbReference type="Gene3D" id="2.60.60.20">
    <property type="entry name" value="PLAT/LH2 domain"/>
    <property type="match status" value="1"/>
</dbReference>
<dbReference type="PROSITE" id="PS50095">
    <property type="entry name" value="PLAT"/>
    <property type="match status" value="1"/>
</dbReference>
<dbReference type="PANTHER" id="PTHR31718:SF56">
    <property type="entry name" value="PLAT DOMAIN-CONTAINING PROTEIN"/>
    <property type="match status" value="1"/>
</dbReference>
<proteinExistence type="predicted"/>
<gene>
    <name evidence="3" type="ORF">PENTCL1PPCAC_3354</name>
</gene>
<dbReference type="SUPFAM" id="SSF49723">
    <property type="entry name" value="Lipase/lipooxygenase domain (PLAT/LH2 domain)"/>
    <property type="match status" value="1"/>
</dbReference>
<dbReference type="AlphaFoldDB" id="A0AAV5SID7"/>